<gene>
    <name evidence="2" type="ORF">OG308_30455</name>
</gene>
<feature type="domain" description="GmrSD restriction endonucleases N-terminal" evidence="1">
    <location>
        <begin position="94"/>
        <end position="227"/>
    </location>
</feature>
<dbReference type="InterPro" id="IPR004919">
    <property type="entry name" value="GmrSD_N"/>
</dbReference>
<evidence type="ECO:0000313" key="3">
    <source>
        <dbReference type="Proteomes" id="UP001621418"/>
    </source>
</evidence>
<dbReference type="EMBL" id="CP109527">
    <property type="protein sequence ID" value="WTY35544.1"/>
    <property type="molecule type" value="Genomic_DNA"/>
</dbReference>
<reference evidence="2 3" key="1">
    <citation type="submission" date="2022-10" db="EMBL/GenBank/DDBJ databases">
        <title>The complete genomes of actinobacterial strains from the NBC collection.</title>
        <authorList>
            <person name="Joergensen T.S."/>
            <person name="Alvarez Arevalo M."/>
            <person name="Sterndorff E.B."/>
            <person name="Faurdal D."/>
            <person name="Vuksanovic O."/>
            <person name="Mourched A.-S."/>
            <person name="Charusanti P."/>
            <person name="Shaw S."/>
            <person name="Blin K."/>
            <person name="Weber T."/>
        </authorList>
    </citation>
    <scope>NUCLEOTIDE SEQUENCE [LARGE SCALE GENOMIC DNA]</scope>
    <source>
        <strain evidence="2 3">NBC_01413</strain>
    </source>
</reference>
<organism evidence="2 3">
    <name type="scientific">Nocardia salmonicida</name>
    <dbReference type="NCBI Taxonomy" id="53431"/>
    <lineage>
        <taxon>Bacteria</taxon>
        <taxon>Bacillati</taxon>
        <taxon>Actinomycetota</taxon>
        <taxon>Actinomycetes</taxon>
        <taxon>Mycobacteriales</taxon>
        <taxon>Nocardiaceae</taxon>
        <taxon>Nocardia</taxon>
    </lineage>
</organism>
<keyword evidence="3" id="KW-1185">Reference proteome</keyword>
<sequence>MQAVVGGASSTAFRKEIVNIAGTADFADEDTLVEDPEQNEEIVLAPPSADEALRYFGVDFDVEGLVRRFDRHELIVPRFDPRVDETEDHGYEGFQRNFVWTKRQMDRFIESVLLGYPVPGIFLVELESRRYVVLDGQQRLTTLASFYKGLTPEGKAFELDHVSEQFKGHLYETLDGAAQRKLNNAMIQATITVPQGEDGPMAIYALFERINSGGTKLTPQQIRVALFAGGDATQLARKMNSDPNWRTLFGTPAHRDGRDQELILRYLALKSVAESMLDSGSPDSVEFKPPMSAFMTKYLDQNKVIPTSSKKAEAEEFSHACRLLIAAEGDAALRRVRTINAARADSILAALTLSIRRNSELSVDQVRRAMKLTNENAEYVQFTTASTSHRKSVEGRLRIALANFIQ</sequence>
<evidence type="ECO:0000259" key="1">
    <source>
        <dbReference type="Pfam" id="PF03235"/>
    </source>
</evidence>
<dbReference type="Pfam" id="PF03235">
    <property type="entry name" value="GmrSD_N"/>
    <property type="match status" value="1"/>
</dbReference>
<protein>
    <submittedName>
        <fullName evidence="2">DUF262 domain-containing protein</fullName>
    </submittedName>
</protein>
<dbReference type="PANTHER" id="PTHR39639">
    <property type="entry name" value="CHROMOSOME 16, WHOLE GENOME SHOTGUN SEQUENCE"/>
    <property type="match status" value="1"/>
</dbReference>
<name>A0ABZ1N6E2_9NOCA</name>
<evidence type="ECO:0000313" key="2">
    <source>
        <dbReference type="EMBL" id="WTY35544.1"/>
    </source>
</evidence>
<accession>A0ABZ1N6E2</accession>
<dbReference type="PANTHER" id="PTHR39639:SF1">
    <property type="entry name" value="DUF262 DOMAIN-CONTAINING PROTEIN"/>
    <property type="match status" value="1"/>
</dbReference>
<proteinExistence type="predicted"/>
<dbReference type="Proteomes" id="UP001621418">
    <property type="component" value="Chromosome"/>
</dbReference>
<dbReference type="RefSeq" id="WP_405147840.1">
    <property type="nucleotide sequence ID" value="NZ_CP109527.1"/>
</dbReference>